<dbReference type="RefSeq" id="WP_156736485.1">
    <property type="nucleotide sequence ID" value="NZ_CACRTU010000012.1"/>
</dbReference>
<sequence length="57" mass="6267">MNEDLKVLAELVKDTAKSNGLKYCSVGFINDSVNVSTSKLGTDEINSHFLSEDGEFR</sequence>
<organism evidence="1">
    <name type="scientific">Clostridium butyricum</name>
    <dbReference type="NCBI Taxonomy" id="1492"/>
    <lineage>
        <taxon>Bacteria</taxon>
        <taxon>Bacillati</taxon>
        <taxon>Bacillota</taxon>
        <taxon>Clostridia</taxon>
        <taxon>Eubacteriales</taxon>
        <taxon>Clostridiaceae</taxon>
        <taxon>Clostridium</taxon>
    </lineage>
</organism>
<accession>A0A6N3BN26</accession>
<reference evidence="1" key="1">
    <citation type="submission" date="2019-11" db="EMBL/GenBank/DDBJ databases">
        <authorList>
            <person name="Feng L."/>
        </authorList>
    </citation>
    <scope>NUCLEOTIDE SEQUENCE</scope>
    <source>
        <strain evidence="1">CButyricumLFYP62</strain>
    </source>
</reference>
<dbReference type="AlphaFoldDB" id="A0A6N3BN26"/>
<protein>
    <submittedName>
        <fullName evidence="1">Uncharacterized protein</fullName>
    </submittedName>
</protein>
<dbReference type="EMBL" id="CACRTU010000012">
    <property type="protein sequence ID" value="VYU02947.1"/>
    <property type="molecule type" value="Genomic_DNA"/>
</dbReference>
<proteinExistence type="predicted"/>
<gene>
    <name evidence="1" type="ORF">CBLFYP62_00058</name>
</gene>
<evidence type="ECO:0000313" key="1">
    <source>
        <dbReference type="EMBL" id="VYU02947.1"/>
    </source>
</evidence>
<name>A0A6N3BN26_CLOBU</name>